<evidence type="ECO:0000256" key="1">
    <source>
        <dbReference type="SAM" id="MobiDB-lite"/>
    </source>
</evidence>
<keyword evidence="3" id="KW-1185">Reference proteome</keyword>
<reference evidence="2 3" key="1">
    <citation type="submission" date="2022-10" db="EMBL/GenBank/DDBJ databases">
        <title>WGS assembly of Paspalum vaginatum 540-79.</title>
        <authorList>
            <person name="Sun G."/>
            <person name="Wase N."/>
            <person name="Shu S."/>
            <person name="Jenkins J."/>
            <person name="Zhou B."/>
            <person name="Torres-Rodriguez J."/>
            <person name="Chen C."/>
            <person name="Sandor L."/>
            <person name="Plott C."/>
            <person name="Yoshinga Y."/>
            <person name="Daum C."/>
            <person name="Qi P."/>
            <person name="Barry K."/>
            <person name="Lipzen A."/>
            <person name="Berry L."/>
            <person name="Pedersen C."/>
            <person name="Gottilla T."/>
            <person name="Foltz A."/>
            <person name="Yu H."/>
            <person name="O'Malley R."/>
            <person name="Zhang C."/>
            <person name="Devos K."/>
            <person name="Sigmon B."/>
            <person name="Yu B."/>
            <person name="Obata T."/>
            <person name="Schmutz J."/>
            <person name="Schnable J."/>
        </authorList>
    </citation>
    <scope>NUCLEOTIDE SEQUENCE [LARGE SCALE GENOMIC DNA]</scope>
    <source>
        <strain evidence="3">cv. 540-79</strain>
    </source>
</reference>
<feature type="compositionally biased region" description="Polar residues" evidence="1">
    <location>
        <begin position="95"/>
        <end position="114"/>
    </location>
</feature>
<comment type="caution">
    <text evidence="2">The sequence shown here is derived from an EMBL/GenBank/DDBJ whole genome shotgun (WGS) entry which is preliminary data.</text>
</comment>
<protein>
    <submittedName>
        <fullName evidence="2">Uncharacterized protein</fullName>
    </submittedName>
</protein>
<feature type="compositionally biased region" description="Polar residues" evidence="1">
    <location>
        <begin position="34"/>
        <end position="46"/>
    </location>
</feature>
<feature type="compositionally biased region" description="Basic and acidic residues" evidence="1">
    <location>
        <begin position="75"/>
        <end position="84"/>
    </location>
</feature>
<proteinExistence type="predicted"/>
<feature type="region of interest" description="Disordered" evidence="1">
    <location>
        <begin position="1"/>
        <end position="55"/>
    </location>
</feature>
<evidence type="ECO:0000313" key="2">
    <source>
        <dbReference type="EMBL" id="KAJ1257035.1"/>
    </source>
</evidence>
<dbReference type="Proteomes" id="UP001164776">
    <property type="component" value="Unassembled WGS sequence"/>
</dbReference>
<feature type="region of interest" description="Disordered" evidence="1">
    <location>
        <begin position="75"/>
        <end position="129"/>
    </location>
</feature>
<organism evidence="2 3">
    <name type="scientific">Paspalum vaginatum</name>
    <name type="common">seashore paspalum</name>
    <dbReference type="NCBI Taxonomy" id="158149"/>
    <lineage>
        <taxon>Eukaryota</taxon>
        <taxon>Viridiplantae</taxon>
        <taxon>Streptophyta</taxon>
        <taxon>Embryophyta</taxon>
        <taxon>Tracheophyta</taxon>
        <taxon>Spermatophyta</taxon>
        <taxon>Magnoliopsida</taxon>
        <taxon>Liliopsida</taxon>
        <taxon>Poales</taxon>
        <taxon>Poaceae</taxon>
        <taxon>PACMAD clade</taxon>
        <taxon>Panicoideae</taxon>
        <taxon>Andropogonodae</taxon>
        <taxon>Paspaleae</taxon>
        <taxon>Paspalinae</taxon>
        <taxon>Paspalum</taxon>
    </lineage>
</organism>
<dbReference type="AlphaFoldDB" id="A0A9W8CG91"/>
<feature type="compositionally biased region" description="Polar residues" evidence="1">
    <location>
        <begin position="1"/>
        <end position="15"/>
    </location>
</feature>
<name>A0A9W8CG91_9POAL</name>
<dbReference type="EMBL" id="MU629446">
    <property type="protein sequence ID" value="KAJ1257035.1"/>
    <property type="molecule type" value="Genomic_DNA"/>
</dbReference>
<sequence>MSSATSPDDTQVPQSKRTRDDSQGPQSKRRRCSNHQGTLDNVQNSLRETKNKQGRLRYALLSEEAKNQKCEYQRGLRAKKKDETAAAIHGGATSPDDTQVPQSKRTVDDSQGPQSKRKRYLNRQGTLDNVQNSLRETKNKRARLRYALLSEEAKNQKREYQRGLRAKKRAETAAAIHGGAIALDSTQPYIYHTNISDLI</sequence>
<accession>A0A9W8CG91</accession>
<evidence type="ECO:0000313" key="3">
    <source>
        <dbReference type="Proteomes" id="UP001164776"/>
    </source>
</evidence>
<gene>
    <name evidence="2" type="ORF">BS78_K233800</name>
</gene>